<comment type="catalytic activity">
    <reaction evidence="2">
        <text>2 GTP = 3',3'-c-di-GMP + 2 diphosphate</text>
        <dbReference type="Rhea" id="RHEA:24898"/>
        <dbReference type="ChEBI" id="CHEBI:33019"/>
        <dbReference type="ChEBI" id="CHEBI:37565"/>
        <dbReference type="ChEBI" id="CHEBI:58805"/>
        <dbReference type="EC" id="2.7.7.65"/>
    </reaction>
</comment>
<dbReference type="PANTHER" id="PTHR45138:SF9">
    <property type="entry name" value="DIGUANYLATE CYCLASE DGCM-RELATED"/>
    <property type="match status" value="1"/>
</dbReference>
<dbReference type="SMART" id="SM00849">
    <property type="entry name" value="Lactamase_B"/>
    <property type="match status" value="1"/>
</dbReference>
<dbReference type="PROSITE" id="PS50887">
    <property type="entry name" value="GGDEF"/>
    <property type="match status" value="1"/>
</dbReference>
<feature type="domain" description="GGDEF" evidence="3">
    <location>
        <begin position="428"/>
        <end position="556"/>
    </location>
</feature>
<dbReference type="PANTHER" id="PTHR45138">
    <property type="entry name" value="REGULATORY COMPONENTS OF SENSORY TRANSDUCTION SYSTEM"/>
    <property type="match status" value="1"/>
</dbReference>
<dbReference type="InterPro" id="IPR043128">
    <property type="entry name" value="Rev_trsase/Diguanyl_cyclase"/>
</dbReference>
<evidence type="ECO:0000256" key="1">
    <source>
        <dbReference type="ARBA" id="ARBA00012528"/>
    </source>
</evidence>
<gene>
    <name evidence="4" type="ordered locus">Theam_0166</name>
</gene>
<dbReference type="eggNOG" id="COG0426">
    <property type="taxonomic scope" value="Bacteria"/>
</dbReference>
<evidence type="ECO:0000259" key="3">
    <source>
        <dbReference type="PROSITE" id="PS50887"/>
    </source>
</evidence>
<dbReference type="CDD" id="cd01949">
    <property type="entry name" value="GGDEF"/>
    <property type="match status" value="1"/>
</dbReference>
<evidence type="ECO:0000313" key="4">
    <source>
        <dbReference type="EMBL" id="ADU96139.1"/>
    </source>
</evidence>
<dbReference type="InterPro" id="IPR029787">
    <property type="entry name" value="Nucleotide_cyclase"/>
</dbReference>
<dbReference type="HOGENOM" id="CLU_035803_0_0_0"/>
<dbReference type="NCBIfam" id="TIGR00254">
    <property type="entry name" value="GGDEF"/>
    <property type="match status" value="1"/>
</dbReference>
<dbReference type="GO" id="GO:0052621">
    <property type="term" value="F:diguanylate cyclase activity"/>
    <property type="evidence" value="ECO:0007669"/>
    <property type="project" value="UniProtKB-EC"/>
</dbReference>
<protein>
    <recommendedName>
        <fullName evidence="1">diguanylate cyclase</fullName>
        <ecNumber evidence="1">2.7.7.65</ecNumber>
    </recommendedName>
</protein>
<dbReference type="InterPro" id="IPR050469">
    <property type="entry name" value="Diguanylate_Cyclase"/>
</dbReference>
<proteinExistence type="predicted"/>
<dbReference type="InterPro" id="IPR000160">
    <property type="entry name" value="GGDEF_dom"/>
</dbReference>
<dbReference type="InterPro" id="IPR045761">
    <property type="entry name" value="ODP_dom"/>
</dbReference>
<dbReference type="Pfam" id="PF00990">
    <property type="entry name" value="GGDEF"/>
    <property type="match status" value="1"/>
</dbReference>
<dbReference type="SMART" id="SM00267">
    <property type="entry name" value="GGDEF"/>
    <property type="match status" value="1"/>
</dbReference>
<dbReference type="SUPFAM" id="SSF55073">
    <property type="entry name" value="Nucleotide cyclase"/>
    <property type="match status" value="1"/>
</dbReference>
<dbReference type="EMBL" id="CP002444">
    <property type="protein sequence ID" value="ADU96139.1"/>
    <property type="molecule type" value="Genomic_DNA"/>
</dbReference>
<dbReference type="Pfam" id="PF19583">
    <property type="entry name" value="ODP"/>
    <property type="match status" value="1"/>
</dbReference>
<dbReference type="AlphaFoldDB" id="E8T3K8"/>
<dbReference type="eggNOG" id="COG3706">
    <property type="taxonomic scope" value="Bacteria"/>
</dbReference>
<dbReference type="Proteomes" id="UP000006362">
    <property type="component" value="Chromosome"/>
</dbReference>
<sequence>MVDLNKPLEIAEDIFWVGYVVPNDPFQCHVYLIRNGDESILIDPGSMITFPVVLEKIFQVTPLRNIKYIIFHHQDPDIVGCYATLEQLFPRDRLRFVVTHWRTKTLLKHYMWKSPFYLVDKHDWKLKAGDRELEFVFTPYAHFPGAFCTFDKKTKTLFSSDLFGAISDKFFLFATDDEEYYQGVELFHKHYMPSRAILNYALDKVESKNPELIAPQHGSIIKKEMIKPIISRLRTLECGLYVLDSEESDIFTLNRLDELLKQLFRSVISSSDFELISQEIFKSIKKEIPSLKEMVITGGIKERGDKLSFVLRVDDRKVTQEVIEGKFSATNYAYKERLDSENLVNGAIYIFADKLSGKQLHFLKLLFKHIKYAVAVSFERREREAILLKEKEELEKRAITDYLTGLFNRQYLFDYLKETLKKAEEEGFPVAVALIDIDFFKRINDTYGHLTGDCVLKELAKILKGSFRESDCVARYGGEEFVVVMPHSNLENACKKMERVRQKTEETPFCEDKLKVTFSAGVTEFKPGESIESLLERADKNLYEAKKSGRNRVVCR</sequence>
<dbReference type="InterPro" id="IPR001279">
    <property type="entry name" value="Metallo-B-lactamas"/>
</dbReference>
<evidence type="ECO:0000256" key="2">
    <source>
        <dbReference type="ARBA" id="ARBA00034247"/>
    </source>
</evidence>
<dbReference type="SUPFAM" id="SSF56281">
    <property type="entry name" value="Metallo-hydrolase/oxidoreductase"/>
    <property type="match status" value="1"/>
</dbReference>
<evidence type="ECO:0000313" key="5">
    <source>
        <dbReference type="Proteomes" id="UP000006362"/>
    </source>
</evidence>
<dbReference type="Gene3D" id="3.30.70.270">
    <property type="match status" value="1"/>
</dbReference>
<dbReference type="RefSeq" id="WP_013536925.1">
    <property type="nucleotide sequence ID" value="NC_014926.1"/>
</dbReference>
<accession>E8T3K8</accession>
<organism evidence="4 5">
    <name type="scientific">Thermovibrio ammonificans (strain DSM 15698 / JCM 12110 / HB-1)</name>
    <dbReference type="NCBI Taxonomy" id="648996"/>
    <lineage>
        <taxon>Bacteria</taxon>
        <taxon>Pseudomonadati</taxon>
        <taxon>Aquificota</taxon>
        <taxon>Aquificia</taxon>
        <taxon>Desulfurobacteriales</taxon>
        <taxon>Desulfurobacteriaceae</taxon>
        <taxon>Thermovibrio</taxon>
    </lineage>
</organism>
<dbReference type="InterPro" id="IPR036866">
    <property type="entry name" value="RibonucZ/Hydroxyglut_hydro"/>
</dbReference>
<dbReference type="EC" id="2.7.7.65" evidence="1"/>
<dbReference type="FunFam" id="3.30.70.270:FF:000001">
    <property type="entry name" value="Diguanylate cyclase domain protein"/>
    <property type="match status" value="1"/>
</dbReference>
<name>E8T3K8_THEA1</name>
<dbReference type="CDD" id="cd07709">
    <property type="entry name" value="flavodiiron_proteins_MBL-fold"/>
    <property type="match status" value="1"/>
</dbReference>
<reference evidence="4" key="1">
    <citation type="submission" date="2011-01" db="EMBL/GenBank/DDBJ databases">
        <title>Complete sequence of chromosome of Thermovibrio ammonificans HB-1.</title>
        <authorList>
            <consortium name="US DOE Joint Genome Institute"/>
            <person name="Lucas S."/>
            <person name="Copeland A."/>
            <person name="Lapidus A."/>
            <person name="Cheng J.-F."/>
            <person name="Goodwin L."/>
            <person name="Pitluck S."/>
            <person name="Davenport K."/>
            <person name="Detter J.C."/>
            <person name="Han C."/>
            <person name="Tapia R."/>
            <person name="Land M."/>
            <person name="Hauser L."/>
            <person name="Kyrpides N."/>
            <person name="Ivanova N."/>
            <person name="Ovchinnikova G."/>
            <person name="Vetriani C."/>
            <person name="Woyke T."/>
        </authorList>
    </citation>
    <scope>NUCLEOTIDE SEQUENCE [LARGE SCALE GENOMIC DNA]</scope>
    <source>
        <strain evidence="4">HB-1</strain>
    </source>
</reference>
<dbReference type="Gene3D" id="3.60.15.10">
    <property type="entry name" value="Ribonuclease Z/Hydroxyacylglutathione hydrolase-like"/>
    <property type="match status" value="1"/>
</dbReference>
<keyword evidence="5" id="KW-1185">Reference proteome</keyword>
<dbReference type="KEGG" id="tam:Theam_0166"/>
<dbReference type="OrthoDB" id="9768433at2"/>
<dbReference type="STRING" id="648996.Theam_0166"/>